<reference evidence="2" key="2">
    <citation type="submission" date="2015-01" db="EMBL/GenBank/DDBJ databases">
        <title>Evolutionary Origins and Diversification of the Mycorrhizal Mutualists.</title>
        <authorList>
            <consortium name="DOE Joint Genome Institute"/>
            <consortium name="Mycorrhizal Genomics Consortium"/>
            <person name="Kohler A."/>
            <person name="Kuo A."/>
            <person name="Nagy L.G."/>
            <person name="Floudas D."/>
            <person name="Copeland A."/>
            <person name="Barry K.W."/>
            <person name="Cichocki N."/>
            <person name="Veneault-Fourrey C."/>
            <person name="LaButti K."/>
            <person name="Lindquist E.A."/>
            <person name="Lipzen A."/>
            <person name="Lundell T."/>
            <person name="Morin E."/>
            <person name="Murat C."/>
            <person name="Riley R."/>
            <person name="Ohm R."/>
            <person name="Sun H."/>
            <person name="Tunlid A."/>
            <person name="Henrissat B."/>
            <person name="Grigoriev I.V."/>
            <person name="Hibbett D.S."/>
            <person name="Martin F."/>
        </authorList>
    </citation>
    <scope>NUCLEOTIDE SEQUENCE [LARGE SCALE GENOMIC DNA]</scope>
    <source>
        <strain evidence="2">Foug A</strain>
    </source>
</reference>
<proteinExistence type="predicted"/>
<dbReference type="InParanoid" id="A0A0C3A6K7"/>
<sequence>PQETGIYASKPELIGYDGICHCLDCWRVEIAKCNQEYTSLKAYASSKSMFEEL</sequence>
<protein>
    <submittedName>
        <fullName evidence="1">Uncharacterized protein</fullName>
    </submittedName>
</protein>
<reference evidence="1 2" key="1">
    <citation type="submission" date="2014-04" db="EMBL/GenBank/DDBJ databases">
        <authorList>
            <consortium name="DOE Joint Genome Institute"/>
            <person name="Kuo A."/>
            <person name="Kohler A."/>
            <person name="Nagy L.G."/>
            <person name="Floudas D."/>
            <person name="Copeland A."/>
            <person name="Barry K.W."/>
            <person name="Cichocki N."/>
            <person name="Veneault-Fourrey C."/>
            <person name="LaButti K."/>
            <person name="Lindquist E.A."/>
            <person name="Lipzen A."/>
            <person name="Lundell T."/>
            <person name="Morin E."/>
            <person name="Murat C."/>
            <person name="Sun H."/>
            <person name="Tunlid A."/>
            <person name="Henrissat B."/>
            <person name="Grigoriev I.V."/>
            <person name="Hibbett D.S."/>
            <person name="Martin F."/>
            <person name="Nordberg H.P."/>
            <person name="Cantor M.N."/>
            <person name="Hua S.X."/>
        </authorList>
    </citation>
    <scope>NUCLEOTIDE SEQUENCE [LARGE SCALE GENOMIC DNA]</scope>
    <source>
        <strain evidence="1 2">Foug A</strain>
    </source>
</reference>
<accession>A0A0C3A6K7</accession>
<name>A0A0C3A6K7_9AGAM</name>
<evidence type="ECO:0000313" key="2">
    <source>
        <dbReference type="Proteomes" id="UP000053989"/>
    </source>
</evidence>
<organism evidence="1 2">
    <name type="scientific">Scleroderma citrinum Foug A</name>
    <dbReference type="NCBI Taxonomy" id="1036808"/>
    <lineage>
        <taxon>Eukaryota</taxon>
        <taxon>Fungi</taxon>
        <taxon>Dikarya</taxon>
        <taxon>Basidiomycota</taxon>
        <taxon>Agaricomycotina</taxon>
        <taxon>Agaricomycetes</taxon>
        <taxon>Agaricomycetidae</taxon>
        <taxon>Boletales</taxon>
        <taxon>Sclerodermatineae</taxon>
        <taxon>Sclerodermataceae</taxon>
        <taxon>Scleroderma</taxon>
    </lineage>
</organism>
<dbReference type="AlphaFoldDB" id="A0A0C3A6K7"/>
<dbReference type="Proteomes" id="UP000053989">
    <property type="component" value="Unassembled WGS sequence"/>
</dbReference>
<keyword evidence="2" id="KW-1185">Reference proteome</keyword>
<gene>
    <name evidence="1" type="ORF">SCLCIDRAFT_124194</name>
</gene>
<evidence type="ECO:0000313" key="1">
    <source>
        <dbReference type="EMBL" id="KIM60422.1"/>
    </source>
</evidence>
<feature type="non-terminal residue" evidence="1">
    <location>
        <position position="1"/>
    </location>
</feature>
<dbReference type="EMBL" id="KN822062">
    <property type="protein sequence ID" value="KIM60422.1"/>
    <property type="molecule type" value="Genomic_DNA"/>
</dbReference>
<dbReference type="HOGENOM" id="CLU_3074493_0_0_1"/>